<protein>
    <submittedName>
        <fullName evidence="11">Glycosyltransferase family 2 protein</fullName>
    </submittedName>
</protein>
<evidence type="ECO:0000256" key="6">
    <source>
        <dbReference type="ARBA" id="ARBA00022985"/>
    </source>
</evidence>
<dbReference type="PANTHER" id="PTHR48090:SF3">
    <property type="entry name" value="UNDECAPRENYL-PHOSPHATE 4-DEOXY-4-FORMAMIDO-L-ARABINOSE TRANSFERASE"/>
    <property type="match status" value="1"/>
</dbReference>
<evidence type="ECO:0000256" key="3">
    <source>
        <dbReference type="ARBA" id="ARBA00022676"/>
    </source>
</evidence>
<gene>
    <name evidence="11" type="ORF">FIC82_007720</name>
</gene>
<dbReference type="GO" id="GO:0016757">
    <property type="term" value="F:glycosyltransferase activity"/>
    <property type="evidence" value="ECO:0007669"/>
    <property type="project" value="UniProtKB-KW"/>
</dbReference>
<keyword evidence="8 9" id="KW-0472">Membrane</keyword>
<keyword evidence="3" id="KW-0328">Glycosyltransferase</keyword>
<evidence type="ECO:0000256" key="8">
    <source>
        <dbReference type="ARBA" id="ARBA00023136"/>
    </source>
</evidence>
<dbReference type="KEGG" id="cprt:FIC82_007720"/>
<dbReference type="Gene3D" id="3.90.550.10">
    <property type="entry name" value="Spore Coat Polysaccharide Biosynthesis Protein SpsA, Chain A"/>
    <property type="match status" value="1"/>
</dbReference>
<keyword evidence="6" id="KW-0448">Lipopolysaccharide biosynthesis</keyword>
<dbReference type="PANTHER" id="PTHR48090">
    <property type="entry name" value="UNDECAPRENYL-PHOSPHATE 4-DEOXY-4-FORMAMIDO-L-ARABINOSE TRANSFERASE-RELATED"/>
    <property type="match status" value="1"/>
</dbReference>
<organism evidence="11 12">
    <name type="scientific">Cellulosimicrobium protaetiae</name>
    <dbReference type="NCBI Taxonomy" id="2587808"/>
    <lineage>
        <taxon>Bacteria</taxon>
        <taxon>Bacillati</taxon>
        <taxon>Actinomycetota</taxon>
        <taxon>Actinomycetes</taxon>
        <taxon>Micrococcales</taxon>
        <taxon>Promicromonosporaceae</taxon>
        <taxon>Cellulosimicrobium</taxon>
    </lineage>
</organism>
<dbReference type="GO" id="GO:0009103">
    <property type="term" value="P:lipopolysaccharide biosynthetic process"/>
    <property type="evidence" value="ECO:0007669"/>
    <property type="project" value="UniProtKB-KW"/>
</dbReference>
<keyword evidence="4 11" id="KW-0808">Transferase</keyword>
<evidence type="ECO:0000256" key="4">
    <source>
        <dbReference type="ARBA" id="ARBA00022679"/>
    </source>
</evidence>
<dbReference type="GO" id="GO:0005886">
    <property type="term" value="C:plasma membrane"/>
    <property type="evidence" value="ECO:0007669"/>
    <property type="project" value="TreeGrafter"/>
</dbReference>
<reference evidence="12" key="1">
    <citation type="journal article" date="2022" name="Int. J. Syst. Evol. Microbiol.">
        <title>Cellulosimicrobium protaetiae sp. nov., isolated from the gut of the larva of Protaetia brevitarsis seulensis.</title>
        <authorList>
            <person name="Le Han H."/>
            <person name="Nguyen T.T.H."/>
            <person name="Li Z."/>
            <person name="Shin N.R."/>
            <person name="Kim S.G."/>
        </authorList>
    </citation>
    <scope>NUCLEOTIDE SEQUENCE [LARGE SCALE GENOMIC DNA]</scope>
    <source>
        <strain evidence="12">BI34</strain>
    </source>
</reference>
<evidence type="ECO:0000256" key="2">
    <source>
        <dbReference type="ARBA" id="ARBA00022475"/>
    </source>
</evidence>
<accession>A0A6M5UFQ5</accession>
<dbReference type="RefSeq" id="WP_154798160.1">
    <property type="nucleotide sequence ID" value="NZ_CP052757.1"/>
</dbReference>
<dbReference type="InterPro" id="IPR029044">
    <property type="entry name" value="Nucleotide-diphossugar_trans"/>
</dbReference>
<feature type="transmembrane region" description="Helical" evidence="9">
    <location>
        <begin position="235"/>
        <end position="260"/>
    </location>
</feature>
<keyword evidence="7 9" id="KW-1133">Transmembrane helix</keyword>
<keyword evidence="12" id="KW-1185">Reference proteome</keyword>
<feature type="domain" description="Glycosyltransferase 2-like" evidence="10">
    <location>
        <begin position="9"/>
        <end position="129"/>
    </location>
</feature>
<dbReference type="SUPFAM" id="SSF53448">
    <property type="entry name" value="Nucleotide-diphospho-sugar transferases"/>
    <property type="match status" value="1"/>
</dbReference>
<feature type="transmembrane region" description="Helical" evidence="9">
    <location>
        <begin position="266"/>
        <end position="293"/>
    </location>
</feature>
<evidence type="ECO:0000259" key="10">
    <source>
        <dbReference type="Pfam" id="PF00535"/>
    </source>
</evidence>
<dbReference type="CDD" id="cd04187">
    <property type="entry name" value="DPM1_like_bac"/>
    <property type="match status" value="1"/>
</dbReference>
<name>A0A6M5UFQ5_9MICO</name>
<dbReference type="Pfam" id="PF00535">
    <property type="entry name" value="Glycos_transf_2"/>
    <property type="match status" value="1"/>
</dbReference>
<dbReference type="AlphaFoldDB" id="A0A6M5UFQ5"/>
<keyword evidence="2" id="KW-1003">Cell membrane</keyword>
<evidence type="ECO:0000313" key="11">
    <source>
        <dbReference type="EMBL" id="QJW36105.1"/>
    </source>
</evidence>
<proteinExistence type="inferred from homology"/>
<evidence type="ECO:0000256" key="1">
    <source>
        <dbReference type="ARBA" id="ARBA00006739"/>
    </source>
</evidence>
<dbReference type="OrthoDB" id="396512at2"/>
<dbReference type="InterPro" id="IPR050256">
    <property type="entry name" value="Glycosyltransferase_2"/>
</dbReference>
<evidence type="ECO:0000256" key="5">
    <source>
        <dbReference type="ARBA" id="ARBA00022692"/>
    </source>
</evidence>
<evidence type="ECO:0000313" key="12">
    <source>
        <dbReference type="Proteomes" id="UP000451354"/>
    </source>
</evidence>
<dbReference type="EMBL" id="CP052757">
    <property type="protein sequence ID" value="QJW36105.1"/>
    <property type="molecule type" value="Genomic_DNA"/>
</dbReference>
<evidence type="ECO:0000256" key="7">
    <source>
        <dbReference type="ARBA" id="ARBA00022989"/>
    </source>
</evidence>
<comment type="similarity">
    <text evidence="1">Belongs to the glycosyltransferase 2 family.</text>
</comment>
<evidence type="ECO:0000256" key="9">
    <source>
        <dbReference type="SAM" id="Phobius"/>
    </source>
</evidence>
<keyword evidence="5 9" id="KW-0812">Transmembrane</keyword>
<dbReference type="Proteomes" id="UP000451354">
    <property type="component" value="Chromosome"/>
</dbReference>
<sequence>MADRRPRLSLIVPAYNEQESAGEIVGFYREIARAHASLEVELVLVDDGSDDGTAEAVRAHLTDQDPAVVVSLSRNFGSHAAITAGLSACTGDAALTLSADRQEPLSAVADFVAEWQDGADVVWGLRSVRATRKGASETFATTFSRVFNKASTVPTYPQEGPSQILVTRQVIDVLEAMPENNRNVLAMVAWSGFEQRRIFFEQLPRPHGVSKWTSSKKIKLVVDSFVEFSSAPVRWVTLAGVGLGALGALLLLAALVLALVPGTSGTVALVCGLVLLVGGLNLFALGVVGEYVWRAGDDARRRPVYIARGTWRTGSSAAPSPYETDV</sequence>
<dbReference type="InterPro" id="IPR001173">
    <property type="entry name" value="Glyco_trans_2-like"/>
</dbReference>